<organism evidence="1 2">
    <name type="scientific">Vigna mungo</name>
    <name type="common">Black gram</name>
    <name type="synonym">Phaseolus mungo</name>
    <dbReference type="NCBI Taxonomy" id="3915"/>
    <lineage>
        <taxon>Eukaryota</taxon>
        <taxon>Viridiplantae</taxon>
        <taxon>Streptophyta</taxon>
        <taxon>Embryophyta</taxon>
        <taxon>Tracheophyta</taxon>
        <taxon>Spermatophyta</taxon>
        <taxon>Magnoliopsida</taxon>
        <taxon>eudicotyledons</taxon>
        <taxon>Gunneridae</taxon>
        <taxon>Pentapetalae</taxon>
        <taxon>rosids</taxon>
        <taxon>fabids</taxon>
        <taxon>Fabales</taxon>
        <taxon>Fabaceae</taxon>
        <taxon>Papilionoideae</taxon>
        <taxon>50 kb inversion clade</taxon>
        <taxon>NPAAA clade</taxon>
        <taxon>indigoferoid/millettioid clade</taxon>
        <taxon>Phaseoleae</taxon>
        <taxon>Vigna</taxon>
    </lineage>
</organism>
<name>A0AAQ3P427_VIGMU</name>
<accession>A0AAQ3P427</accession>
<evidence type="ECO:0000313" key="1">
    <source>
        <dbReference type="EMBL" id="WVZ21215.1"/>
    </source>
</evidence>
<gene>
    <name evidence="1" type="ORF">V8G54_008537</name>
</gene>
<dbReference type="EMBL" id="CP144699">
    <property type="protein sequence ID" value="WVZ21215.1"/>
    <property type="molecule type" value="Genomic_DNA"/>
</dbReference>
<sequence length="103" mass="11868">MNHEIVEHMLFVDVPLHLAEERRERLVLPHMDEKVKDTLRLMSFSSTLKAINYELLTRQRMKDHEGKIPEAKVVTSTVQPSPSTSTLAIFVIVNLTKNTVIFL</sequence>
<evidence type="ECO:0000313" key="2">
    <source>
        <dbReference type="Proteomes" id="UP001374535"/>
    </source>
</evidence>
<keyword evidence="2" id="KW-1185">Reference proteome</keyword>
<dbReference type="AlphaFoldDB" id="A0AAQ3P427"/>
<protein>
    <submittedName>
        <fullName evidence="1">Uncharacterized protein</fullName>
    </submittedName>
</protein>
<reference evidence="1 2" key="1">
    <citation type="journal article" date="2023" name="Life. Sci Alliance">
        <title>Evolutionary insights into 3D genome organization and epigenetic landscape of Vigna mungo.</title>
        <authorList>
            <person name="Junaid A."/>
            <person name="Singh B."/>
            <person name="Bhatia S."/>
        </authorList>
    </citation>
    <scope>NUCLEOTIDE SEQUENCE [LARGE SCALE GENOMIC DNA]</scope>
    <source>
        <strain evidence="1">Urdbean</strain>
    </source>
</reference>
<dbReference type="Proteomes" id="UP001374535">
    <property type="component" value="Chromosome 2"/>
</dbReference>
<proteinExistence type="predicted"/>